<comment type="caution">
    <text evidence="1">The sequence shown here is derived from an EMBL/GenBank/DDBJ whole genome shotgun (WGS) entry which is preliminary data.</text>
</comment>
<organism evidence="1 2">
    <name type="scientific">Penicillium malachiteum</name>
    <dbReference type="NCBI Taxonomy" id="1324776"/>
    <lineage>
        <taxon>Eukaryota</taxon>
        <taxon>Fungi</taxon>
        <taxon>Dikarya</taxon>
        <taxon>Ascomycota</taxon>
        <taxon>Pezizomycotina</taxon>
        <taxon>Eurotiomycetes</taxon>
        <taxon>Eurotiomycetidae</taxon>
        <taxon>Eurotiales</taxon>
        <taxon>Aspergillaceae</taxon>
        <taxon>Penicillium</taxon>
    </lineage>
</organism>
<accession>A0AAD6HXG1</accession>
<dbReference type="AlphaFoldDB" id="A0AAD6HXG1"/>
<reference evidence="1" key="2">
    <citation type="submission" date="2023-01" db="EMBL/GenBank/DDBJ databases">
        <authorList>
            <person name="Petersen C."/>
        </authorList>
    </citation>
    <scope>NUCLEOTIDE SEQUENCE</scope>
    <source>
        <strain evidence="1">IBT 17514</strain>
    </source>
</reference>
<gene>
    <name evidence="1" type="ORF">N7493_000680</name>
</gene>
<dbReference type="Proteomes" id="UP001215712">
    <property type="component" value="Unassembled WGS sequence"/>
</dbReference>
<reference evidence="1" key="1">
    <citation type="journal article" date="2023" name="IMA Fungus">
        <title>Comparative genomic study of the Penicillium genus elucidates a diverse pangenome and 15 lateral gene transfer events.</title>
        <authorList>
            <person name="Petersen C."/>
            <person name="Sorensen T."/>
            <person name="Nielsen M.R."/>
            <person name="Sondergaard T.E."/>
            <person name="Sorensen J.L."/>
            <person name="Fitzpatrick D.A."/>
            <person name="Frisvad J.C."/>
            <person name="Nielsen K.L."/>
        </authorList>
    </citation>
    <scope>NUCLEOTIDE SEQUENCE</scope>
    <source>
        <strain evidence="1">IBT 17514</strain>
    </source>
</reference>
<evidence type="ECO:0000313" key="2">
    <source>
        <dbReference type="Proteomes" id="UP001215712"/>
    </source>
</evidence>
<proteinExistence type="predicted"/>
<sequence length="225" mass="25394">MPYHILTEFQTASIAVDDKDYDSACQKLKDAGFRVTVPDRRPAPEIFDALPDPEEALRLVNKKYERLDQSTTLFDYPVNHELDGGLKVNLLPNCFAHLPIPTVGADSTQDSSHLSEKYDVYDNVFHPHESALVESFVKGAIDDENHGGLDWGQSLSTWVAMMAAYLEVNNDILDDCSDQQAVEWFGVKYGRKHEEKFGPWDRRVSKRLGSGKEMPVDMRGAFLSN</sequence>
<evidence type="ECO:0000313" key="1">
    <source>
        <dbReference type="EMBL" id="KAJ5740808.1"/>
    </source>
</evidence>
<protein>
    <submittedName>
        <fullName evidence="1">Uncharacterized protein</fullName>
    </submittedName>
</protein>
<name>A0AAD6HXG1_9EURO</name>
<keyword evidence="2" id="KW-1185">Reference proteome</keyword>
<dbReference type="EMBL" id="JAQJAN010000001">
    <property type="protein sequence ID" value="KAJ5740808.1"/>
    <property type="molecule type" value="Genomic_DNA"/>
</dbReference>